<dbReference type="STRING" id="1513896.SAMN05660841_03932"/>
<evidence type="ECO:0000313" key="2">
    <source>
        <dbReference type="Proteomes" id="UP000190150"/>
    </source>
</evidence>
<dbReference type="RefSeq" id="WP_079645579.1">
    <property type="nucleotide sequence ID" value="NZ_FUZF01000023.1"/>
</dbReference>
<dbReference type="OrthoDB" id="704450at2"/>
<dbReference type="Gene3D" id="2.40.160.20">
    <property type="match status" value="1"/>
</dbReference>
<dbReference type="EMBL" id="FUZF01000023">
    <property type="protein sequence ID" value="SKC05757.1"/>
    <property type="molecule type" value="Genomic_DNA"/>
</dbReference>
<name>A0A1T5GBT3_9SPHI</name>
<dbReference type="Proteomes" id="UP000190150">
    <property type="component" value="Unassembled WGS sequence"/>
</dbReference>
<reference evidence="2" key="1">
    <citation type="submission" date="2017-02" db="EMBL/GenBank/DDBJ databases">
        <authorList>
            <person name="Varghese N."/>
            <person name="Submissions S."/>
        </authorList>
    </citation>
    <scope>NUCLEOTIDE SEQUENCE [LARGE SCALE GENOMIC DNA]</scope>
    <source>
        <strain evidence="2">DSM 24091</strain>
    </source>
</reference>
<dbReference type="AlphaFoldDB" id="A0A1T5GBT3"/>
<organism evidence="1 2">
    <name type="scientific">Sphingobacterium nematocida</name>
    <dbReference type="NCBI Taxonomy" id="1513896"/>
    <lineage>
        <taxon>Bacteria</taxon>
        <taxon>Pseudomonadati</taxon>
        <taxon>Bacteroidota</taxon>
        <taxon>Sphingobacteriia</taxon>
        <taxon>Sphingobacteriales</taxon>
        <taxon>Sphingobacteriaceae</taxon>
        <taxon>Sphingobacterium</taxon>
    </lineage>
</organism>
<protein>
    <recommendedName>
        <fullName evidence="3">Outer membrane protein beta-barrel domain-containing protein</fullName>
    </recommendedName>
</protein>
<evidence type="ECO:0000313" key="1">
    <source>
        <dbReference type="EMBL" id="SKC05757.1"/>
    </source>
</evidence>
<evidence type="ECO:0008006" key="3">
    <source>
        <dbReference type="Google" id="ProtNLM"/>
    </source>
</evidence>
<keyword evidence="2" id="KW-1185">Reference proteome</keyword>
<proteinExistence type="predicted"/>
<accession>A0A1T5GBT3</accession>
<gene>
    <name evidence="1" type="ORF">SAMN05660841_03932</name>
</gene>
<sequence>MRFFLILLGLSFNLVVSAQKRLDHKFSFGMNYVIGDSEHRDYNDWFDAFEDDYLSLKFDYVASFKINQFIAVGPGVGIRHLVALDETSSDRDVTTNVMGYSSNTISNYFAIPLFVNFNARFIDKKVSPFVSVSTGYSFAVNSSDIELYDSNSGQRDNYTSKMKSGFIANGQVGANIRFRNGMSISAGPYFEFQPTTIVRTNVVNSGSSRSETKRDLYHIGLQVGFAF</sequence>